<organism evidence="1">
    <name type="scientific">Glycine max</name>
    <name type="common">Soybean</name>
    <name type="synonym">Glycine hispida</name>
    <dbReference type="NCBI Taxonomy" id="3847"/>
    <lineage>
        <taxon>Eukaryota</taxon>
        <taxon>Viridiplantae</taxon>
        <taxon>Streptophyta</taxon>
        <taxon>Embryophyta</taxon>
        <taxon>Tracheophyta</taxon>
        <taxon>Spermatophyta</taxon>
        <taxon>Magnoliopsida</taxon>
        <taxon>eudicotyledons</taxon>
        <taxon>Gunneridae</taxon>
        <taxon>Pentapetalae</taxon>
        <taxon>rosids</taxon>
        <taxon>fabids</taxon>
        <taxon>Fabales</taxon>
        <taxon>Fabaceae</taxon>
        <taxon>Papilionoideae</taxon>
        <taxon>50 kb inversion clade</taxon>
        <taxon>NPAAA clade</taxon>
        <taxon>indigoferoid/millettioid clade</taxon>
        <taxon>Phaseoleae</taxon>
        <taxon>Glycine</taxon>
        <taxon>Glycine subgen. Soja</taxon>
    </lineage>
</organism>
<sequence length="109" mass="12250">MDFKTTFKICWPKPRAYTQRSNLTIVNPNCIVPLAMSHPTMPFIVMWLFEQTQFLSLHNPKISSASVNYIIATNSLPSLRLHLESTVAPLCIATASSHQTFYSFAAICS</sequence>
<dbReference type="Gramene" id="KRH45515">
    <property type="protein sequence ID" value="KRH45515"/>
    <property type="gene ID" value="GLYMA_08G276200"/>
</dbReference>
<reference evidence="2" key="2">
    <citation type="submission" date="2018-02" db="UniProtKB">
        <authorList>
            <consortium name="EnsemblPlants"/>
        </authorList>
    </citation>
    <scope>IDENTIFICATION</scope>
    <source>
        <strain evidence="2">Williams 82</strain>
    </source>
</reference>
<dbReference type="EMBL" id="CM000841">
    <property type="protein sequence ID" value="KRH45515.1"/>
    <property type="molecule type" value="Genomic_DNA"/>
</dbReference>
<proteinExistence type="predicted"/>
<accession>A0A0R0J0A3</accession>
<evidence type="ECO:0000313" key="2">
    <source>
        <dbReference type="EnsemblPlants" id="KRH45515"/>
    </source>
</evidence>
<gene>
    <name evidence="1" type="ORF">GLYMA_08G276200</name>
</gene>
<reference evidence="1" key="3">
    <citation type="submission" date="2018-07" db="EMBL/GenBank/DDBJ databases">
        <title>WGS assembly of Glycine max.</title>
        <authorList>
            <person name="Schmutz J."/>
            <person name="Cannon S."/>
            <person name="Schlueter J."/>
            <person name="Ma J."/>
            <person name="Mitros T."/>
            <person name="Nelson W."/>
            <person name="Hyten D."/>
            <person name="Song Q."/>
            <person name="Thelen J."/>
            <person name="Cheng J."/>
            <person name="Xu D."/>
            <person name="Hellsten U."/>
            <person name="May G."/>
            <person name="Yu Y."/>
            <person name="Sakurai T."/>
            <person name="Umezawa T."/>
            <person name="Bhattacharyya M."/>
            <person name="Sandhu D."/>
            <person name="Valliyodan B."/>
            <person name="Lindquist E."/>
            <person name="Peto M."/>
            <person name="Grant D."/>
            <person name="Shu S."/>
            <person name="Goodstein D."/>
            <person name="Barry K."/>
            <person name="Futrell-Griggs M."/>
            <person name="Abernathy B."/>
            <person name="Du J."/>
            <person name="Tian Z."/>
            <person name="Zhu L."/>
            <person name="Gill N."/>
            <person name="Joshi T."/>
            <person name="Libault M."/>
            <person name="Sethuraman A."/>
            <person name="Zhang X."/>
            <person name="Shinozaki K."/>
            <person name="Nguyen H."/>
            <person name="Wing R."/>
            <person name="Cregan P."/>
            <person name="Specht J."/>
            <person name="Grimwood J."/>
            <person name="Rokhsar D."/>
            <person name="Stacey G."/>
            <person name="Shoemaker R."/>
            <person name="Jackson S."/>
        </authorList>
    </citation>
    <scope>NUCLEOTIDE SEQUENCE</scope>
    <source>
        <tissue evidence="1">Callus</tissue>
    </source>
</reference>
<protein>
    <submittedName>
        <fullName evidence="1 2">Uncharacterized protein</fullName>
    </submittedName>
</protein>
<evidence type="ECO:0000313" key="3">
    <source>
        <dbReference type="Proteomes" id="UP000008827"/>
    </source>
</evidence>
<reference evidence="1 2" key="1">
    <citation type="journal article" date="2010" name="Nature">
        <title>Genome sequence of the palaeopolyploid soybean.</title>
        <authorList>
            <person name="Schmutz J."/>
            <person name="Cannon S.B."/>
            <person name="Schlueter J."/>
            <person name="Ma J."/>
            <person name="Mitros T."/>
            <person name="Nelson W."/>
            <person name="Hyten D.L."/>
            <person name="Song Q."/>
            <person name="Thelen J.J."/>
            <person name="Cheng J."/>
            <person name="Xu D."/>
            <person name="Hellsten U."/>
            <person name="May G.D."/>
            <person name="Yu Y."/>
            <person name="Sakurai T."/>
            <person name="Umezawa T."/>
            <person name="Bhattacharyya M.K."/>
            <person name="Sandhu D."/>
            <person name="Valliyodan B."/>
            <person name="Lindquist E."/>
            <person name="Peto M."/>
            <person name="Grant D."/>
            <person name="Shu S."/>
            <person name="Goodstein D."/>
            <person name="Barry K."/>
            <person name="Futrell-Griggs M."/>
            <person name="Abernathy B."/>
            <person name="Du J."/>
            <person name="Tian Z."/>
            <person name="Zhu L."/>
            <person name="Gill N."/>
            <person name="Joshi T."/>
            <person name="Libault M."/>
            <person name="Sethuraman A."/>
            <person name="Zhang X.-C."/>
            <person name="Shinozaki K."/>
            <person name="Nguyen H.T."/>
            <person name="Wing R.A."/>
            <person name="Cregan P."/>
            <person name="Specht J."/>
            <person name="Grimwood J."/>
            <person name="Rokhsar D."/>
            <person name="Stacey G."/>
            <person name="Shoemaker R.C."/>
            <person name="Jackson S.A."/>
        </authorList>
    </citation>
    <scope>NUCLEOTIDE SEQUENCE</scope>
    <source>
        <strain evidence="2">cv. Williams 82</strain>
        <tissue evidence="1">Callus</tissue>
    </source>
</reference>
<evidence type="ECO:0000313" key="1">
    <source>
        <dbReference type="EMBL" id="KRH45515.1"/>
    </source>
</evidence>
<dbReference type="Proteomes" id="UP000008827">
    <property type="component" value="Chromosome 8"/>
</dbReference>
<dbReference type="InParanoid" id="A0A0R0J0A3"/>
<dbReference type="PaxDb" id="3847-GLYMA08G37521.1"/>
<dbReference type="EnsemblPlants" id="KRH45515">
    <property type="protein sequence ID" value="KRH45515"/>
    <property type="gene ID" value="GLYMA_08G276200"/>
</dbReference>
<keyword evidence="3" id="KW-1185">Reference proteome</keyword>
<name>A0A0R0J0A3_SOYBN</name>
<dbReference type="AlphaFoldDB" id="A0A0R0J0A3"/>